<sequence length="340" mass="36666">MRYSLVDLAAVAPRGDKRAALDRAVASAEEAEKAGYHRIWYAEHHRTTGYASQDPAPLIALAAARTSRVRVGSGAVLLNHHSPFTVAERFLMLEAMAPGRVDLGLGRSSSGPLVDCALRRDRQAEPVDDFADQVREITGYYRHDLDSAHPFHPIDLTEGIGGTPDVWVLGSSGRTAALAGRLGVGYTFGSHINAPLTEAALDHYRRTFVPSARDPRGPRAMIALVITAADDEDLAHRLTWPARALRAAGRIRPIPTLAEAESELGAAEKARPSTLTGGVVPDQISGTAESLRQQLEPFVRRIGVGEIVVQDMLTDHELRSRSRELVAAALASVDVAAEFE</sequence>
<evidence type="ECO:0000259" key="2">
    <source>
        <dbReference type="Pfam" id="PF00296"/>
    </source>
</evidence>
<protein>
    <submittedName>
        <fullName evidence="3">LLM class flavin-dependent oxidoreductase</fullName>
    </submittedName>
</protein>
<comment type="caution">
    <text evidence="3">The sequence shown here is derived from an EMBL/GenBank/DDBJ whole genome shotgun (WGS) entry which is preliminary data.</text>
</comment>
<keyword evidence="4" id="KW-1185">Reference proteome</keyword>
<dbReference type="Gene3D" id="3.20.20.30">
    <property type="entry name" value="Luciferase-like domain"/>
    <property type="match status" value="1"/>
</dbReference>
<dbReference type="SUPFAM" id="SSF51679">
    <property type="entry name" value="Bacterial luciferase-like"/>
    <property type="match status" value="1"/>
</dbReference>
<name>A0ABN2N8E5_9PSEU</name>
<dbReference type="InterPro" id="IPR011251">
    <property type="entry name" value="Luciferase-like_dom"/>
</dbReference>
<dbReference type="InterPro" id="IPR036661">
    <property type="entry name" value="Luciferase-like_sf"/>
</dbReference>
<reference evidence="3 4" key="1">
    <citation type="journal article" date="2019" name="Int. J. Syst. Evol. Microbiol.">
        <title>The Global Catalogue of Microorganisms (GCM) 10K type strain sequencing project: providing services to taxonomists for standard genome sequencing and annotation.</title>
        <authorList>
            <consortium name="The Broad Institute Genomics Platform"/>
            <consortium name="The Broad Institute Genome Sequencing Center for Infectious Disease"/>
            <person name="Wu L."/>
            <person name="Ma J."/>
        </authorList>
    </citation>
    <scope>NUCLEOTIDE SEQUENCE [LARGE SCALE GENOMIC DNA]</scope>
    <source>
        <strain evidence="3 4">JCM 16009</strain>
    </source>
</reference>
<feature type="domain" description="Luciferase-like" evidence="2">
    <location>
        <begin position="1"/>
        <end position="301"/>
    </location>
</feature>
<comment type="similarity">
    <text evidence="1">To bacterial alkanal monooxygenase alpha and beta chains.</text>
</comment>
<evidence type="ECO:0000256" key="1">
    <source>
        <dbReference type="ARBA" id="ARBA00007789"/>
    </source>
</evidence>
<dbReference type="NCBIfam" id="TIGR03558">
    <property type="entry name" value="oxido_grp_1"/>
    <property type="match status" value="1"/>
</dbReference>
<evidence type="ECO:0000313" key="4">
    <source>
        <dbReference type="Proteomes" id="UP001500449"/>
    </source>
</evidence>
<dbReference type="PANTHER" id="PTHR30137:SF6">
    <property type="entry name" value="LUCIFERASE-LIKE MONOOXYGENASE"/>
    <property type="match status" value="1"/>
</dbReference>
<accession>A0ABN2N8E5</accession>
<dbReference type="CDD" id="cd00347">
    <property type="entry name" value="Flavin_utilizing_monoxygenases"/>
    <property type="match status" value="1"/>
</dbReference>
<dbReference type="EMBL" id="BAAAQK010000014">
    <property type="protein sequence ID" value="GAA1857490.1"/>
    <property type="molecule type" value="Genomic_DNA"/>
</dbReference>
<dbReference type="RefSeq" id="WP_344419623.1">
    <property type="nucleotide sequence ID" value="NZ_BAAAQK010000014.1"/>
</dbReference>
<proteinExistence type="predicted"/>
<dbReference type="InterPro" id="IPR050766">
    <property type="entry name" value="Bact_Lucif_Oxidored"/>
</dbReference>
<organism evidence="3 4">
    <name type="scientific">Pseudonocardia ailaonensis</name>
    <dbReference type="NCBI Taxonomy" id="367279"/>
    <lineage>
        <taxon>Bacteria</taxon>
        <taxon>Bacillati</taxon>
        <taxon>Actinomycetota</taxon>
        <taxon>Actinomycetes</taxon>
        <taxon>Pseudonocardiales</taxon>
        <taxon>Pseudonocardiaceae</taxon>
        <taxon>Pseudonocardia</taxon>
    </lineage>
</organism>
<dbReference type="PANTHER" id="PTHR30137">
    <property type="entry name" value="LUCIFERASE-LIKE MONOOXYGENASE"/>
    <property type="match status" value="1"/>
</dbReference>
<dbReference type="Pfam" id="PF00296">
    <property type="entry name" value="Bac_luciferase"/>
    <property type="match status" value="1"/>
</dbReference>
<gene>
    <name evidence="3" type="ORF">GCM10009836_42130</name>
</gene>
<evidence type="ECO:0000313" key="3">
    <source>
        <dbReference type="EMBL" id="GAA1857490.1"/>
    </source>
</evidence>
<dbReference type="Proteomes" id="UP001500449">
    <property type="component" value="Unassembled WGS sequence"/>
</dbReference>
<dbReference type="InterPro" id="IPR019949">
    <property type="entry name" value="CmoO-like"/>
</dbReference>